<evidence type="ECO:0000313" key="2">
    <source>
        <dbReference type="Proteomes" id="UP000499080"/>
    </source>
</evidence>
<organism evidence="1 2">
    <name type="scientific">Araneus ventricosus</name>
    <name type="common">Orbweaver spider</name>
    <name type="synonym">Epeira ventricosa</name>
    <dbReference type="NCBI Taxonomy" id="182803"/>
    <lineage>
        <taxon>Eukaryota</taxon>
        <taxon>Metazoa</taxon>
        <taxon>Ecdysozoa</taxon>
        <taxon>Arthropoda</taxon>
        <taxon>Chelicerata</taxon>
        <taxon>Arachnida</taxon>
        <taxon>Araneae</taxon>
        <taxon>Araneomorphae</taxon>
        <taxon>Entelegynae</taxon>
        <taxon>Araneoidea</taxon>
        <taxon>Araneidae</taxon>
        <taxon>Araneus</taxon>
    </lineage>
</organism>
<reference evidence="1 2" key="1">
    <citation type="journal article" date="2019" name="Sci. Rep.">
        <title>Orb-weaving spider Araneus ventricosus genome elucidates the spidroin gene catalogue.</title>
        <authorList>
            <person name="Kono N."/>
            <person name="Nakamura H."/>
            <person name="Ohtoshi R."/>
            <person name="Moran D.A.P."/>
            <person name="Shinohara A."/>
            <person name="Yoshida Y."/>
            <person name="Fujiwara M."/>
            <person name="Mori M."/>
            <person name="Tomita M."/>
            <person name="Arakawa K."/>
        </authorList>
    </citation>
    <scope>NUCLEOTIDE SEQUENCE [LARGE SCALE GENOMIC DNA]</scope>
</reference>
<gene>
    <name evidence="1" type="ORF">AVEN_164125_1</name>
</gene>
<proteinExistence type="predicted"/>
<dbReference type="Proteomes" id="UP000499080">
    <property type="component" value="Unassembled WGS sequence"/>
</dbReference>
<dbReference type="OrthoDB" id="8958038at2759"/>
<keyword evidence="2" id="KW-1185">Reference proteome</keyword>
<comment type="caution">
    <text evidence="1">The sequence shown here is derived from an EMBL/GenBank/DDBJ whole genome shotgun (WGS) entry which is preliminary data.</text>
</comment>
<evidence type="ECO:0000313" key="1">
    <source>
        <dbReference type="EMBL" id="GBN64944.1"/>
    </source>
</evidence>
<accession>A0A4Y2QNK5</accession>
<dbReference type="EMBL" id="BGPR01014375">
    <property type="protein sequence ID" value="GBN64944.1"/>
    <property type="molecule type" value="Genomic_DNA"/>
</dbReference>
<protein>
    <submittedName>
        <fullName evidence="1">Uncharacterized protein</fullName>
    </submittedName>
</protein>
<sequence length="110" mass="11905">MLILKLLSGRMGPFDYKRKQEGLDSLSPVRFIELCFRTADALSTDTLSLALRRSICVEGSSIIYSDNGTNFIGNGQLSETNNLAALETSFTSLLGMAPPAAPWWGGFGRG</sequence>
<name>A0A4Y2QNK5_ARAVE</name>
<dbReference type="AlphaFoldDB" id="A0A4Y2QNK5"/>